<dbReference type="RefSeq" id="WP_091286469.1">
    <property type="nucleotide sequence ID" value="NZ_FNON01000001.1"/>
</dbReference>
<evidence type="ECO:0000313" key="2">
    <source>
        <dbReference type="Proteomes" id="UP000199515"/>
    </source>
</evidence>
<name>A0A1H2TW55_9PSEU</name>
<proteinExistence type="predicted"/>
<dbReference type="Pfam" id="PF19465">
    <property type="entry name" value="DUF6002"/>
    <property type="match status" value="1"/>
</dbReference>
<evidence type="ECO:0000313" key="1">
    <source>
        <dbReference type="EMBL" id="SDW48071.1"/>
    </source>
</evidence>
<dbReference type="InterPro" id="IPR046044">
    <property type="entry name" value="DUF6002"/>
</dbReference>
<dbReference type="EMBL" id="FNON01000001">
    <property type="protein sequence ID" value="SDW48071.1"/>
    <property type="molecule type" value="Genomic_DNA"/>
</dbReference>
<gene>
    <name evidence="1" type="ORF">SAMN05421504_101704</name>
</gene>
<accession>A0A1H2TW55</accession>
<keyword evidence="2" id="KW-1185">Reference proteome</keyword>
<sequence length="448" mass="49731">MTHLDNALAHYYDVLKRAMNAYQRSDEFVPSENFLPDFDLPVLDSTMEKFLQPSGIGITELGEHGGCSLHLLNLMSNPGTRTTKTFGSMINVARAVNHIRTTGERVFIISPSSGNKATALRNAVERAVSVGLVGDTELQIATAVPEASRHKLWSSGLSDDPRLRELNPMAVLPCEVPVHVKLMIAEFMARHTDEFHERYGIRLWHTLELRNYMVADMVRALAEHDLMPATGRGRLHAHAVSSALGLLGLQFGHRELAKAGVELPALQLLLVQHLGTPDMVLGLYHDSFDMDLVPKYRRGADGLYRQDEDPHFPAVTFDPEEHLDATFYSRTPVTSPRINKVIRENGGGGIVVSLYECLQRYNQIRDLLATSVSLPADPRRLREWSLVMALTGVLNGIERGVVADREILVHASGSYGEDDYRVLSPADSVRIDGVEDFYQVVRHAAEAG</sequence>
<organism evidence="1 2">
    <name type="scientific">Amycolatopsis xylanica</name>
    <dbReference type="NCBI Taxonomy" id="589385"/>
    <lineage>
        <taxon>Bacteria</taxon>
        <taxon>Bacillati</taxon>
        <taxon>Actinomycetota</taxon>
        <taxon>Actinomycetes</taxon>
        <taxon>Pseudonocardiales</taxon>
        <taxon>Pseudonocardiaceae</taxon>
        <taxon>Amycolatopsis</taxon>
    </lineage>
</organism>
<protein>
    <submittedName>
        <fullName evidence="1">Uncharacterized protein</fullName>
    </submittedName>
</protein>
<dbReference type="OrthoDB" id="4287124at2"/>
<dbReference type="AlphaFoldDB" id="A0A1H2TW55"/>
<dbReference type="STRING" id="589385.SAMN05421504_101704"/>
<dbReference type="Proteomes" id="UP000199515">
    <property type="component" value="Unassembled WGS sequence"/>
</dbReference>
<reference evidence="1 2" key="1">
    <citation type="submission" date="2016-10" db="EMBL/GenBank/DDBJ databases">
        <authorList>
            <person name="de Groot N.N."/>
        </authorList>
    </citation>
    <scope>NUCLEOTIDE SEQUENCE [LARGE SCALE GENOMIC DNA]</scope>
    <source>
        <strain evidence="1 2">CPCC 202699</strain>
    </source>
</reference>